<feature type="domain" description="GHMP kinase C-terminal" evidence="6">
    <location>
        <begin position="197"/>
        <end position="270"/>
    </location>
</feature>
<evidence type="ECO:0000313" key="8">
    <source>
        <dbReference type="Proteomes" id="UP000713904"/>
    </source>
</evidence>
<dbReference type="PANTHER" id="PTHR43527">
    <property type="entry name" value="4-DIPHOSPHOCYTIDYL-2-C-METHYL-D-ERYTHRITOL KINASE, CHLOROPLASTIC"/>
    <property type="match status" value="1"/>
</dbReference>
<sequence length="312" mass="35392">MKIGLGSCPSTCGELVQGYMGENECISSYCIDLYSNAKIVEKRNRKKSNRFNKTKSMKAVELVFDYFGIPKLELLDISLFIKSNIPVGKGMASSTADIGASVMAALDYLDKDLSEDEISKLVAKIEPTDSIFYKKICVFDPIKGKKIEELGALPYDEVLILEPYRRINTVKIRQKSDYYTNLIENKSFTTNSFNLLAEGIRNEDMKKVRRACENSALANEKIKTTPYLREIIKISKKYNAGFVNISHTGTVVGILVSDKTNKDGMIDEIRNSDISKIYKKQYIRKIVEGGLRKGWQNDGLHKKSDENRRKEF</sequence>
<reference evidence="7 8" key="1">
    <citation type="submission" date="2020-05" db="EMBL/GenBank/DDBJ databases">
        <title>Draft genome of xy-202 and genomic insight in genome of the genus Peptostreptococcus.</title>
        <authorList>
            <person name="Zhang Z."/>
        </authorList>
    </citation>
    <scope>NUCLEOTIDE SEQUENCE [LARGE SCALE GENOMIC DNA]</scope>
    <source>
        <strain evidence="7 8">DSM 27025</strain>
    </source>
</reference>
<dbReference type="Gene3D" id="3.30.230.10">
    <property type="match status" value="1"/>
</dbReference>
<gene>
    <name evidence="7" type="ORF">HLB29_01200</name>
</gene>
<evidence type="ECO:0000256" key="1">
    <source>
        <dbReference type="ARBA" id="ARBA00022679"/>
    </source>
</evidence>
<accession>A0ABR6TIT5</accession>
<dbReference type="InterPro" id="IPR012363">
    <property type="entry name" value="PduX"/>
</dbReference>
<dbReference type="InterPro" id="IPR014721">
    <property type="entry name" value="Ribsml_uS5_D2-typ_fold_subgr"/>
</dbReference>
<dbReference type="PANTHER" id="PTHR43527:SF1">
    <property type="entry name" value="L-THREONINE KINASE"/>
    <property type="match status" value="1"/>
</dbReference>
<dbReference type="InterPro" id="IPR006204">
    <property type="entry name" value="GHMP_kinase_N_dom"/>
</dbReference>
<dbReference type="InterPro" id="IPR013750">
    <property type="entry name" value="GHMP_kinase_C_dom"/>
</dbReference>
<keyword evidence="8" id="KW-1185">Reference proteome</keyword>
<dbReference type="SUPFAM" id="SSF54211">
    <property type="entry name" value="Ribosomal protein S5 domain 2-like"/>
    <property type="match status" value="1"/>
</dbReference>
<dbReference type="RefSeq" id="WP_185623335.1">
    <property type="nucleotide sequence ID" value="NZ_JABGBW010000001.1"/>
</dbReference>
<evidence type="ECO:0000256" key="2">
    <source>
        <dbReference type="ARBA" id="ARBA00022741"/>
    </source>
</evidence>
<protein>
    <submittedName>
        <fullName evidence="7">Cobalamin biosynthesis protein</fullName>
    </submittedName>
</protein>
<dbReference type="EMBL" id="JABGBW010000001">
    <property type="protein sequence ID" value="MBC2575299.1"/>
    <property type="molecule type" value="Genomic_DNA"/>
</dbReference>
<comment type="caution">
    <text evidence="7">The sequence shown here is derived from an EMBL/GenBank/DDBJ whole genome shotgun (WGS) entry which is preliminary data.</text>
</comment>
<evidence type="ECO:0000259" key="5">
    <source>
        <dbReference type="Pfam" id="PF00288"/>
    </source>
</evidence>
<keyword evidence="4" id="KW-0067">ATP-binding</keyword>
<evidence type="ECO:0000313" key="7">
    <source>
        <dbReference type="EMBL" id="MBC2575299.1"/>
    </source>
</evidence>
<dbReference type="Pfam" id="PF08544">
    <property type="entry name" value="GHMP_kinases_C"/>
    <property type="match status" value="1"/>
</dbReference>
<organism evidence="7 8">
    <name type="scientific">Peptostreptococcus canis</name>
    <dbReference type="NCBI Taxonomy" id="1159213"/>
    <lineage>
        <taxon>Bacteria</taxon>
        <taxon>Bacillati</taxon>
        <taxon>Bacillota</taxon>
        <taxon>Clostridia</taxon>
        <taxon>Peptostreptococcales</taxon>
        <taxon>Peptostreptococcaceae</taxon>
        <taxon>Peptostreptococcus</taxon>
    </lineage>
</organism>
<dbReference type="Proteomes" id="UP000713904">
    <property type="component" value="Unassembled WGS sequence"/>
</dbReference>
<keyword evidence="2" id="KW-0547">Nucleotide-binding</keyword>
<evidence type="ECO:0000259" key="6">
    <source>
        <dbReference type="Pfam" id="PF08544"/>
    </source>
</evidence>
<feature type="domain" description="GHMP kinase N-terminal" evidence="5">
    <location>
        <begin position="58"/>
        <end position="126"/>
    </location>
</feature>
<dbReference type="InterPro" id="IPR020568">
    <property type="entry name" value="Ribosomal_Su5_D2-typ_SF"/>
</dbReference>
<dbReference type="PIRSF" id="PIRSF033887">
    <property type="entry name" value="PduX"/>
    <property type="match status" value="1"/>
</dbReference>
<evidence type="ECO:0000256" key="4">
    <source>
        <dbReference type="ARBA" id="ARBA00022840"/>
    </source>
</evidence>
<proteinExistence type="predicted"/>
<name>A0ABR6TIT5_9FIRM</name>
<dbReference type="Pfam" id="PF00288">
    <property type="entry name" value="GHMP_kinases_N"/>
    <property type="match status" value="1"/>
</dbReference>
<keyword evidence="3" id="KW-0418">Kinase</keyword>
<keyword evidence="1" id="KW-0808">Transferase</keyword>
<evidence type="ECO:0000256" key="3">
    <source>
        <dbReference type="ARBA" id="ARBA00022777"/>
    </source>
</evidence>